<protein>
    <submittedName>
        <fullName evidence="2">Uncharacterized protein</fullName>
    </submittedName>
</protein>
<accession>A0A1L9PZ79</accession>
<organism evidence="2 3">
    <name type="scientific">Aspergillus versicolor CBS 583.65</name>
    <dbReference type="NCBI Taxonomy" id="1036611"/>
    <lineage>
        <taxon>Eukaryota</taxon>
        <taxon>Fungi</taxon>
        <taxon>Dikarya</taxon>
        <taxon>Ascomycota</taxon>
        <taxon>Pezizomycotina</taxon>
        <taxon>Eurotiomycetes</taxon>
        <taxon>Eurotiomycetidae</taxon>
        <taxon>Eurotiales</taxon>
        <taxon>Aspergillaceae</taxon>
        <taxon>Aspergillus</taxon>
        <taxon>Aspergillus subgen. Nidulantes</taxon>
    </lineage>
</organism>
<dbReference type="OrthoDB" id="3557758at2759"/>
<sequence>MSESWTSTPILQGNTTSQHQDRKFIVIRTNSVHGYNGRENTPAEMKVLAPAPAPTPAPAPVRKERRVSGMYSSKGSSQFLLPRSYQSHNRLSSLGAPSGATMRNTMTPPKCIRLSKGFEDLKMQSPQQTKLPMPVKNSNPSLARDTNRIQKTQLRTQILQEAKENSSPKAYPMNLQHHTALPPVDADGNGTTSKGANELGSKLPLASSSSTRQKVQIEKMVPTPLPPTVPPHTVTIPGRVSSRVSNPKTRTKLTPQINDRIQVETAMPQTYWLGRFMTLTNAFQYEDSFNEPDIATGFEMPSSYSRPFQRSHDGDLAGYRVKRAFMVLENVCATEEASASLRGFRDEYICRFGDSWMD</sequence>
<dbReference type="RefSeq" id="XP_040672603.1">
    <property type="nucleotide sequence ID" value="XM_040813495.1"/>
</dbReference>
<feature type="region of interest" description="Disordered" evidence="1">
    <location>
        <begin position="183"/>
        <end position="212"/>
    </location>
</feature>
<dbReference type="GeneID" id="63729006"/>
<dbReference type="AlphaFoldDB" id="A0A1L9PZ79"/>
<evidence type="ECO:0000256" key="1">
    <source>
        <dbReference type="SAM" id="MobiDB-lite"/>
    </source>
</evidence>
<proteinExistence type="predicted"/>
<gene>
    <name evidence="2" type="ORF">ASPVEDRAFT_46204</name>
</gene>
<dbReference type="Proteomes" id="UP000184073">
    <property type="component" value="Unassembled WGS sequence"/>
</dbReference>
<evidence type="ECO:0000313" key="3">
    <source>
        <dbReference type="Proteomes" id="UP000184073"/>
    </source>
</evidence>
<dbReference type="EMBL" id="KV878135">
    <property type="protein sequence ID" value="OJJ06841.1"/>
    <property type="molecule type" value="Genomic_DNA"/>
</dbReference>
<evidence type="ECO:0000313" key="2">
    <source>
        <dbReference type="EMBL" id="OJJ06841.1"/>
    </source>
</evidence>
<reference evidence="3" key="1">
    <citation type="journal article" date="2017" name="Genome Biol.">
        <title>Comparative genomics reveals high biological diversity and specific adaptations in the industrially and medically important fungal genus Aspergillus.</title>
        <authorList>
            <person name="de Vries R.P."/>
            <person name="Riley R."/>
            <person name="Wiebenga A."/>
            <person name="Aguilar-Osorio G."/>
            <person name="Amillis S."/>
            <person name="Uchima C.A."/>
            <person name="Anderluh G."/>
            <person name="Asadollahi M."/>
            <person name="Askin M."/>
            <person name="Barry K."/>
            <person name="Battaglia E."/>
            <person name="Bayram O."/>
            <person name="Benocci T."/>
            <person name="Braus-Stromeyer S.A."/>
            <person name="Caldana C."/>
            <person name="Canovas D."/>
            <person name="Cerqueira G.C."/>
            <person name="Chen F."/>
            <person name="Chen W."/>
            <person name="Choi C."/>
            <person name="Clum A."/>
            <person name="Dos Santos R.A."/>
            <person name="Damasio A.R."/>
            <person name="Diallinas G."/>
            <person name="Emri T."/>
            <person name="Fekete E."/>
            <person name="Flipphi M."/>
            <person name="Freyberg S."/>
            <person name="Gallo A."/>
            <person name="Gournas C."/>
            <person name="Habgood R."/>
            <person name="Hainaut M."/>
            <person name="Harispe M.L."/>
            <person name="Henrissat B."/>
            <person name="Hilden K.S."/>
            <person name="Hope R."/>
            <person name="Hossain A."/>
            <person name="Karabika E."/>
            <person name="Karaffa L."/>
            <person name="Karanyi Z."/>
            <person name="Krasevec N."/>
            <person name="Kuo A."/>
            <person name="Kusch H."/>
            <person name="LaButti K."/>
            <person name="Lagendijk E.L."/>
            <person name="Lapidus A."/>
            <person name="Levasseur A."/>
            <person name="Lindquist E."/>
            <person name="Lipzen A."/>
            <person name="Logrieco A.F."/>
            <person name="MacCabe A."/>
            <person name="Maekelae M.R."/>
            <person name="Malavazi I."/>
            <person name="Melin P."/>
            <person name="Meyer V."/>
            <person name="Mielnichuk N."/>
            <person name="Miskei M."/>
            <person name="Molnar A.P."/>
            <person name="Mule G."/>
            <person name="Ngan C.Y."/>
            <person name="Orejas M."/>
            <person name="Orosz E."/>
            <person name="Ouedraogo J.P."/>
            <person name="Overkamp K.M."/>
            <person name="Park H.-S."/>
            <person name="Perrone G."/>
            <person name="Piumi F."/>
            <person name="Punt P.J."/>
            <person name="Ram A.F."/>
            <person name="Ramon A."/>
            <person name="Rauscher S."/>
            <person name="Record E."/>
            <person name="Riano-Pachon D.M."/>
            <person name="Robert V."/>
            <person name="Roehrig J."/>
            <person name="Ruller R."/>
            <person name="Salamov A."/>
            <person name="Salih N.S."/>
            <person name="Samson R.A."/>
            <person name="Sandor E."/>
            <person name="Sanguinetti M."/>
            <person name="Schuetze T."/>
            <person name="Sepcic K."/>
            <person name="Shelest E."/>
            <person name="Sherlock G."/>
            <person name="Sophianopoulou V."/>
            <person name="Squina F.M."/>
            <person name="Sun H."/>
            <person name="Susca A."/>
            <person name="Todd R.B."/>
            <person name="Tsang A."/>
            <person name="Unkles S.E."/>
            <person name="van de Wiele N."/>
            <person name="van Rossen-Uffink D."/>
            <person name="Oliveira J.V."/>
            <person name="Vesth T.C."/>
            <person name="Visser J."/>
            <person name="Yu J.-H."/>
            <person name="Zhou M."/>
            <person name="Andersen M.R."/>
            <person name="Archer D.B."/>
            <person name="Baker S.E."/>
            <person name="Benoit I."/>
            <person name="Brakhage A.A."/>
            <person name="Braus G.H."/>
            <person name="Fischer R."/>
            <person name="Frisvad J.C."/>
            <person name="Goldman G.H."/>
            <person name="Houbraken J."/>
            <person name="Oakley B."/>
            <person name="Pocsi I."/>
            <person name="Scazzocchio C."/>
            <person name="Seiboth B."/>
            <person name="vanKuyk P.A."/>
            <person name="Wortman J."/>
            <person name="Dyer P.S."/>
            <person name="Grigoriev I.V."/>
        </authorList>
    </citation>
    <scope>NUCLEOTIDE SEQUENCE [LARGE SCALE GENOMIC DNA]</scope>
    <source>
        <strain evidence="3">CBS 583.65</strain>
    </source>
</reference>
<keyword evidence="3" id="KW-1185">Reference proteome</keyword>
<name>A0A1L9PZ79_ASPVE</name>
<dbReference type="VEuPathDB" id="FungiDB:ASPVEDRAFT_46204"/>